<dbReference type="SUPFAM" id="SSF102735">
    <property type="entry name" value="Trigger factor ribosome-binding domain"/>
    <property type="match status" value="1"/>
</dbReference>
<dbReference type="SUPFAM" id="SSF54534">
    <property type="entry name" value="FKBP-like"/>
    <property type="match status" value="1"/>
</dbReference>
<dbReference type="InterPro" id="IPR005215">
    <property type="entry name" value="Trig_fac"/>
</dbReference>
<dbReference type="InterPro" id="IPR008881">
    <property type="entry name" value="Trigger_fac_ribosome-bd_bac"/>
</dbReference>
<keyword evidence="5" id="KW-0143">Chaperone</keyword>
<feature type="domain" description="Trigger factor ribosome-binding bacterial" evidence="7">
    <location>
        <begin position="17"/>
        <end position="152"/>
    </location>
</feature>
<dbReference type="InterPro" id="IPR036611">
    <property type="entry name" value="Trigger_fac_ribosome-bd_sf"/>
</dbReference>
<dbReference type="Gene3D" id="3.30.70.1050">
    <property type="entry name" value="Trigger factor ribosome-binding domain"/>
    <property type="match status" value="1"/>
</dbReference>
<dbReference type="GO" id="GO:0015031">
    <property type="term" value="P:protein transport"/>
    <property type="evidence" value="ECO:0007669"/>
    <property type="project" value="InterPro"/>
</dbReference>
<dbReference type="Gene3D" id="3.10.50.40">
    <property type="match status" value="1"/>
</dbReference>
<evidence type="ECO:0000256" key="1">
    <source>
        <dbReference type="ARBA" id="ARBA00000971"/>
    </source>
</evidence>
<dbReference type="EMBL" id="VSSQ01006402">
    <property type="protein sequence ID" value="MPM32577.1"/>
    <property type="molecule type" value="Genomic_DNA"/>
</dbReference>
<dbReference type="InterPro" id="IPR046357">
    <property type="entry name" value="PPIase_dom_sf"/>
</dbReference>
<reference evidence="9" key="1">
    <citation type="submission" date="2019-08" db="EMBL/GenBank/DDBJ databases">
        <authorList>
            <person name="Kucharzyk K."/>
            <person name="Murdoch R.W."/>
            <person name="Higgins S."/>
            <person name="Loffler F."/>
        </authorList>
    </citation>
    <scope>NUCLEOTIDE SEQUENCE</scope>
</reference>
<keyword evidence="4" id="KW-0697">Rotamase</keyword>
<feature type="domain" description="Trigger factor C-terminal" evidence="8">
    <location>
        <begin position="274"/>
        <end position="431"/>
    </location>
</feature>
<comment type="similarity">
    <text evidence="2">Belongs to the FKBP-type PPIase family. Tig subfamily.</text>
</comment>
<comment type="catalytic activity">
    <reaction evidence="1">
        <text>[protein]-peptidylproline (omega=180) = [protein]-peptidylproline (omega=0)</text>
        <dbReference type="Rhea" id="RHEA:16237"/>
        <dbReference type="Rhea" id="RHEA-COMP:10747"/>
        <dbReference type="Rhea" id="RHEA-COMP:10748"/>
        <dbReference type="ChEBI" id="CHEBI:83833"/>
        <dbReference type="ChEBI" id="CHEBI:83834"/>
        <dbReference type="EC" id="5.2.1.8"/>
    </reaction>
</comment>
<dbReference type="Pfam" id="PF05698">
    <property type="entry name" value="Trigger_C"/>
    <property type="match status" value="1"/>
</dbReference>
<dbReference type="InterPro" id="IPR037041">
    <property type="entry name" value="Trigger_fac_C_sf"/>
</dbReference>
<dbReference type="PIRSF" id="PIRSF003095">
    <property type="entry name" value="Trigger_factor"/>
    <property type="match status" value="1"/>
</dbReference>
<evidence type="ECO:0000256" key="4">
    <source>
        <dbReference type="ARBA" id="ARBA00023110"/>
    </source>
</evidence>
<evidence type="ECO:0000256" key="5">
    <source>
        <dbReference type="ARBA" id="ARBA00023186"/>
    </source>
</evidence>
<gene>
    <name evidence="9" type="primary">tig_31</name>
    <name evidence="9" type="ORF">SDC9_79141</name>
</gene>
<dbReference type="Gene3D" id="1.10.3120.10">
    <property type="entry name" value="Trigger factor, C-terminal domain"/>
    <property type="match status" value="1"/>
</dbReference>
<proteinExistence type="inferred from homology"/>
<evidence type="ECO:0000259" key="7">
    <source>
        <dbReference type="Pfam" id="PF05697"/>
    </source>
</evidence>
<accession>A0A644YW36</accession>
<dbReference type="GO" id="GO:0003755">
    <property type="term" value="F:peptidyl-prolyl cis-trans isomerase activity"/>
    <property type="evidence" value="ECO:0007669"/>
    <property type="project" value="UniProtKB-KW"/>
</dbReference>
<evidence type="ECO:0000256" key="6">
    <source>
        <dbReference type="ARBA" id="ARBA00023235"/>
    </source>
</evidence>
<dbReference type="NCBIfam" id="TIGR00115">
    <property type="entry name" value="tig"/>
    <property type="match status" value="1"/>
</dbReference>
<dbReference type="AlphaFoldDB" id="A0A644YW36"/>
<dbReference type="InterPro" id="IPR027304">
    <property type="entry name" value="Trigger_fact/SurA_dom_sf"/>
</dbReference>
<evidence type="ECO:0000256" key="2">
    <source>
        <dbReference type="ARBA" id="ARBA00005464"/>
    </source>
</evidence>
<dbReference type="Pfam" id="PF05697">
    <property type="entry name" value="Trigger_N"/>
    <property type="match status" value="1"/>
</dbReference>
<keyword evidence="6 9" id="KW-0413">Isomerase</keyword>
<evidence type="ECO:0000313" key="9">
    <source>
        <dbReference type="EMBL" id="MPM32577.1"/>
    </source>
</evidence>
<protein>
    <recommendedName>
        <fullName evidence="3">peptidylprolyl isomerase</fullName>
        <ecNumber evidence="3">5.2.1.8</ecNumber>
    </recommendedName>
</protein>
<dbReference type="EC" id="5.2.1.8" evidence="3"/>
<organism evidence="9">
    <name type="scientific">bioreactor metagenome</name>
    <dbReference type="NCBI Taxonomy" id="1076179"/>
    <lineage>
        <taxon>unclassified sequences</taxon>
        <taxon>metagenomes</taxon>
        <taxon>ecological metagenomes</taxon>
    </lineage>
</organism>
<dbReference type="GO" id="GO:0006457">
    <property type="term" value="P:protein folding"/>
    <property type="evidence" value="ECO:0007669"/>
    <property type="project" value="InterPro"/>
</dbReference>
<evidence type="ECO:0000256" key="3">
    <source>
        <dbReference type="ARBA" id="ARBA00013194"/>
    </source>
</evidence>
<dbReference type="InterPro" id="IPR008880">
    <property type="entry name" value="Trigger_fac_C"/>
</dbReference>
<sequence length="442" mass="49722">MAKQTLSQSLVLAVRDESANCKNFDFTVSAELLKKETAQAAKAFASYVAVPGFRRGKAPEAMIVKRFEGDLKEELKRRIMGAAFERLTDGEKYEIVYCRMPEEAKLELGGEYKFTLRADLAPEIKDFEYKNLAVTVPAAHIDEKELDERVAQYRKMYSEFAEVSGPAAAEDMLKVDYTSDFELPEGADKNLERQVKAEGNYLWLAEPEYIPGCVKALTGAEAGKEYKLTAVYPADYREAALAGKTVKYALKVVGVQRRKELTDAELAEKLRLDSVEKLREMLAGGMKAEAEAKRREAVREAVYAKIDVEAGKFELPATLLEAETEEALQRLAQSTVKSEADAEEFKKSLDAHRAEARIEAGKKLRRNLIFRKIAKIENISVSAQEVDAEIEAMSRYYRKKPAELRAMMEKNGAIEELHNEIQNNKVWNFVADAARVETKQAC</sequence>
<dbReference type="HAMAP" id="MF_00303">
    <property type="entry name" value="Trigger_factor_Tig"/>
    <property type="match status" value="1"/>
</dbReference>
<evidence type="ECO:0000259" key="8">
    <source>
        <dbReference type="Pfam" id="PF05698"/>
    </source>
</evidence>
<dbReference type="SUPFAM" id="SSF109998">
    <property type="entry name" value="Triger factor/SurA peptide-binding domain-like"/>
    <property type="match status" value="1"/>
</dbReference>
<name>A0A644YW36_9ZZZZ</name>
<comment type="caution">
    <text evidence="9">The sequence shown here is derived from an EMBL/GenBank/DDBJ whole genome shotgun (WGS) entry which is preliminary data.</text>
</comment>